<feature type="DNA-binding region" description="OmpR/PhoB-type" evidence="7">
    <location>
        <begin position="167"/>
        <end position="265"/>
    </location>
</feature>
<dbReference type="GO" id="GO:0006355">
    <property type="term" value="P:regulation of DNA-templated transcription"/>
    <property type="evidence" value="ECO:0007669"/>
    <property type="project" value="InterPro"/>
</dbReference>
<evidence type="ECO:0000256" key="2">
    <source>
        <dbReference type="ARBA" id="ARBA00023012"/>
    </source>
</evidence>
<organism evidence="11 12">
    <name type="scientific">Brevundimonas mediterranea</name>
    <dbReference type="NCBI Taxonomy" id="74329"/>
    <lineage>
        <taxon>Bacteria</taxon>
        <taxon>Pseudomonadati</taxon>
        <taxon>Pseudomonadota</taxon>
        <taxon>Alphaproteobacteria</taxon>
        <taxon>Caulobacterales</taxon>
        <taxon>Caulobacteraceae</taxon>
        <taxon>Brevundimonas</taxon>
    </lineage>
</organism>
<protein>
    <submittedName>
        <fullName evidence="11">Transcriptional regulatory protein OmpR</fullName>
    </submittedName>
</protein>
<accession>A0A7Z8Y5A3</accession>
<keyword evidence="5" id="KW-0804">Transcription</keyword>
<keyword evidence="3" id="KW-0805">Transcription regulation</keyword>
<feature type="domain" description="OmpR/PhoB-type" evidence="10">
    <location>
        <begin position="167"/>
        <end position="265"/>
    </location>
</feature>
<dbReference type="PROSITE" id="PS50110">
    <property type="entry name" value="RESPONSE_REGULATORY"/>
    <property type="match status" value="1"/>
</dbReference>
<dbReference type="InterPro" id="IPR001867">
    <property type="entry name" value="OmpR/PhoB-type_DNA-bd"/>
</dbReference>
<dbReference type="AlphaFoldDB" id="A0A7Z8Y5A3"/>
<feature type="domain" description="Response regulatory" evidence="9">
    <location>
        <begin position="40"/>
        <end position="152"/>
    </location>
</feature>
<dbReference type="SMART" id="SM00862">
    <property type="entry name" value="Trans_reg_C"/>
    <property type="match status" value="1"/>
</dbReference>
<gene>
    <name evidence="11" type="primary">ompR_1</name>
    <name evidence="11" type="ORF">BREV_BREV_00338</name>
</gene>
<dbReference type="PROSITE" id="PS51755">
    <property type="entry name" value="OMPR_PHOB"/>
    <property type="match status" value="1"/>
</dbReference>
<dbReference type="InterPro" id="IPR011006">
    <property type="entry name" value="CheY-like_superfamily"/>
</dbReference>
<evidence type="ECO:0000256" key="3">
    <source>
        <dbReference type="ARBA" id="ARBA00023015"/>
    </source>
</evidence>
<keyword evidence="12" id="KW-1185">Reference proteome</keyword>
<feature type="modified residue" description="4-aspartylphosphate" evidence="6">
    <location>
        <position position="88"/>
    </location>
</feature>
<keyword evidence="2" id="KW-0902">Two-component regulatory system</keyword>
<evidence type="ECO:0000256" key="6">
    <source>
        <dbReference type="PROSITE-ProRule" id="PRU00169"/>
    </source>
</evidence>
<evidence type="ECO:0000313" key="11">
    <source>
        <dbReference type="EMBL" id="VDC50861.1"/>
    </source>
</evidence>
<proteinExistence type="predicted"/>
<evidence type="ECO:0000256" key="7">
    <source>
        <dbReference type="PROSITE-ProRule" id="PRU01091"/>
    </source>
</evidence>
<dbReference type="Pfam" id="PF00072">
    <property type="entry name" value="Response_reg"/>
    <property type="match status" value="1"/>
</dbReference>
<dbReference type="InterPro" id="IPR039420">
    <property type="entry name" value="WalR-like"/>
</dbReference>
<evidence type="ECO:0000256" key="5">
    <source>
        <dbReference type="ARBA" id="ARBA00023163"/>
    </source>
</evidence>
<dbReference type="Pfam" id="PF00486">
    <property type="entry name" value="Trans_reg_C"/>
    <property type="match status" value="1"/>
</dbReference>
<dbReference type="SUPFAM" id="SSF46894">
    <property type="entry name" value="C-terminal effector domain of the bipartite response regulators"/>
    <property type="match status" value="1"/>
</dbReference>
<dbReference type="EMBL" id="UXHF01000004">
    <property type="protein sequence ID" value="VDC50861.1"/>
    <property type="molecule type" value="Genomic_DNA"/>
</dbReference>
<dbReference type="GO" id="GO:0000976">
    <property type="term" value="F:transcription cis-regulatory region binding"/>
    <property type="evidence" value="ECO:0007669"/>
    <property type="project" value="TreeGrafter"/>
</dbReference>
<evidence type="ECO:0000259" key="9">
    <source>
        <dbReference type="PROSITE" id="PS50110"/>
    </source>
</evidence>
<dbReference type="Gene3D" id="3.40.50.2300">
    <property type="match status" value="1"/>
</dbReference>
<keyword evidence="1 6" id="KW-0597">Phosphoprotein</keyword>
<evidence type="ECO:0000259" key="10">
    <source>
        <dbReference type="PROSITE" id="PS51755"/>
    </source>
</evidence>
<sequence>MDPATRQASLADAGAANDHGRPQAPAAVGHPSDLLTVRPRILFAARAASPLQDLSSPLEKDGMRVVTTETPAGLFRRLGDHPSLVILDLELGGDGLNLLRRLRAASEVPIILTAANSRHAADRIVGLELGADDYLDDPVDPRELSARIRNILRRRNRLSGAARLHPRTHVRFGPWELDCRTRRLSREGAVVVLTLGEFRLLNAFIVAPQRVLSRQDLLDATGMREDLSDRSIDAQVLRLRRKLQTGPNSAEAIATLRGLGYMFKAEVEAS</sequence>
<dbReference type="GO" id="GO:0005829">
    <property type="term" value="C:cytosol"/>
    <property type="evidence" value="ECO:0007669"/>
    <property type="project" value="TreeGrafter"/>
</dbReference>
<evidence type="ECO:0000256" key="1">
    <source>
        <dbReference type="ARBA" id="ARBA00022553"/>
    </source>
</evidence>
<feature type="region of interest" description="Disordered" evidence="8">
    <location>
        <begin position="1"/>
        <end position="30"/>
    </location>
</feature>
<dbReference type="InterPro" id="IPR036388">
    <property type="entry name" value="WH-like_DNA-bd_sf"/>
</dbReference>
<dbReference type="SUPFAM" id="SSF52172">
    <property type="entry name" value="CheY-like"/>
    <property type="match status" value="1"/>
</dbReference>
<dbReference type="GO" id="GO:0000156">
    <property type="term" value="F:phosphorelay response regulator activity"/>
    <property type="evidence" value="ECO:0007669"/>
    <property type="project" value="TreeGrafter"/>
</dbReference>
<name>A0A7Z8Y5A3_9CAUL</name>
<dbReference type="Proteomes" id="UP000289220">
    <property type="component" value="Unassembled WGS sequence"/>
</dbReference>
<dbReference type="InterPro" id="IPR001789">
    <property type="entry name" value="Sig_transdc_resp-reg_receiver"/>
</dbReference>
<evidence type="ECO:0000256" key="8">
    <source>
        <dbReference type="SAM" id="MobiDB-lite"/>
    </source>
</evidence>
<evidence type="ECO:0000256" key="4">
    <source>
        <dbReference type="ARBA" id="ARBA00023125"/>
    </source>
</evidence>
<evidence type="ECO:0000313" key="12">
    <source>
        <dbReference type="Proteomes" id="UP000289220"/>
    </source>
</evidence>
<dbReference type="SMART" id="SM00448">
    <property type="entry name" value="REC"/>
    <property type="match status" value="1"/>
</dbReference>
<dbReference type="Gene3D" id="1.10.10.10">
    <property type="entry name" value="Winged helix-like DNA-binding domain superfamily/Winged helix DNA-binding domain"/>
    <property type="match status" value="1"/>
</dbReference>
<dbReference type="GO" id="GO:0032993">
    <property type="term" value="C:protein-DNA complex"/>
    <property type="evidence" value="ECO:0007669"/>
    <property type="project" value="TreeGrafter"/>
</dbReference>
<dbReference type="CDD" id="cd00383">
    <property type="entry name" value="trans_reg_C"/>
    <property type="match status" value="1"/>
</dbReference>
<comment type="caution">
    <text evidence="11">The sequence shown here is derived from an EMBL/GenBank/DDBJ whole genome shotgun (WGS) entry which is preliminary data.</text>
</comment>
<dbReference type="InterPro" id="IPR016032">
    <property type="entry name" value="Sig_transdc_resp-reg_C-effctor"/>
</dbReference>
<dbReference type="PANTHER" id="PTHR48111:SF4">
    <property type="entry name" value="DNA-BINDING DUAL TRANSCRIPTIONAL REGULATOR OMPR"/>
    <property type="match status" value="1"/>
</dbReference>
<dbReference type="Gene3D" id="6.10.250.690">
    <property type="match status" value="1"/>
</dbReference>
<dbReference type="PANTHER" id="PTHR48111">
    <property type="entry name" value="REGULATOR OF RPOS"/>
    <property type="match status" value="1"/>
</dbReference>
<keyword evidence="4 7" id="KW-0238">DNA-binding</keyword>
<reference evidence="11 12" key="1">
    <citation type="submission" date="2018-11" db="EMBL/GenBank/DDBJ databases">
        <authorList>
            <person name="Peiro R."/>
            <person name="Begona"/>
            <person name="Cbmso G."/>
            <person name="Lopez M."/>
            <person name="Gonzalez S."/>
            <person name="Sacristan E."/>
            <person name="Castillo E."/>
        </authorList>
    </citation>
    <scope>NUCLEOTIDE SEQUENCE [LARGE SCALE GENOMIC DNA]</scope>
    <source>
        <strain evidence="11">Brev_genome</strain>
    </source>
</reference>